<dbReference type="EMBL" id="JBHSGD010000005">
    <property type="protein sequence ID" value="MFC4652779.1"/>
    <property type="molecule type" value="Genomic_DNA"/>
</dbReference>
<dbReference type="Proteomes" id="UP001595987">
    <property type="component" value="Unassembled WGS sequence"/>
</dbReference>
<gene>
    <name evidence="1" type="primary">csn2-St</name>
    <name evidence="1" type="ORF">ACFO26_07635</name>
</gene>
<keyword evidence="2" id="KW-1185">Reference proteome</keyword>
<evidence type="ECO:0000313" key="2">
    <source>
        <dbReference type="Proteomes" id="UP001595987"/>
    </source>
</evidence>
<sequence>MIKIELEDHQFIEFDEQNRLFFYGSNQQMRQQLIRSLKRFGLKKALNELEEVVYGENGLEIYRDNQLLNPKNIDFLFVQDNLSIYKEVALTKGSLMAEFLKSFGEEVAVNFQLEEIKNHLLEIELIFNEKLAQISNNISSNLTDLTFDDLLKNHVFLSYFDSRHDFPLEMMDANELLDEYVKLLSEKLMRHPKETWLILVNPASFLTSERIQFLLESLEQIAEETGLLKVWIISNQVLDFPHQLSDISGTIILASDAYQMPEFSDFRKSIENHYPEKLEMTDEVLCQKFYEIVSNIGIKPSITGKASRNMVLLKVIDELLGFDDLPFSVKFDELSTAEKSYLLSEN</sequence>
<dbReference type="RefSeq" id="WP_213533043.1">
    <property type="nucleotide sequence ID" value="NZ_BOVQ01000001.1"/>
</dbReference>
<evidence type="ECO:0000313" key="1">
    <source>
        <dbReference type="EMBL" id="MFC4652779.1"/>
    </source>
</evidence>
<reference evidence="2" key="1">
    <citation type="journal article" date="2019" name="Int. J. Syst. Evol. Microbiol.">
        <title>The Global Catalogue of Microorganisms (GCM) 10K type strain sequencing project: providing services to taxonomists for standard genome sequencing and annotation.</title>
        <authorList>
            <consortium name="The Broad Institute Genomics Platform"/>
            <consortium name="The Broad Institute Genome Sequencing Center for Infectious Disease"/>
            <person name="Wu L."/>
            <person name="Ma J."/>
        </authorList>
    </citation>
    <scope>NUCLEOTIDE SEQUENCE [LARGE SCALE GENOMIC DNA]</scope>
    <source>
        <strain evidence="2">CCUG 63287</strain>
    </source>
</reference>
<organism evidence="1 2">
    <name type="scientific">Lactococcus nasutitermitis</name>
    <dbReference type="NCBI Taxonomy" id="1652957"/>
    <lineage>
        <taxon>Bacteria</taxon>
        <taxon>Bacillati</taxon>
        <taxon>Bacillota</taxon>
        <taxon>Bacilli</taxon>
        <taxon>Lactobacillales</taxon>
        <taxon>Streptococcaceae</taxon>
        <taxon>Lactococcus</taxon>
    </lineage>
</organism>
<protein>
    <submittedName>
        <fullName evidence="1">CRISPR-associated protein Csn2-St</fullName>
    </submittedName>
</protein>
<comment type="caution">
    <text evidence="1">The sequence shown here is derived from an EMBL/GenBank/DDBJ whole genome shotgun (WGS) entry which is preliminary data.</text>
</comment>
<name>A0ABV9JFF0_9LACT</name>
<proteinExistence type="predicted"/>
<accession>A0ABV9JFF0</accession>